<dbReference type="AlphaFoldDB" id="A0A5J5FAY1"/>
<reference evidence="1 2" key="1">
    <citation type="submission" date="2019-09" db="EMBL/GenBank/DDBJ databases">
        <title>Draft genome of the ectomycorrhizal ascomycete Sphaerosporella brunnea.</title>
        <authorList>
            <consortium name="DOE Joint Genome Institute"/>
            <person name="Benucci G.M."/>
            <person name="Marozzi G."/>
            <person name="Antonielli L."/>
            <person name="Sanchez S."/>
            <person name="Marco P."/>
            <person name="Wang X."/>
            <person name="Falini L.B."/>
            <person name="Barry K."/>
            <person name="Haridas S."/>
            <person name="Lipzen A."/>
            <person name="Labutti K."/>
            <person name="Grigoriev I.V."/>
            <person name="Murat C."/>
            <person name="Martin F."/>
            <person name="Albertini E."/>
            <person name="Donnini D."/>
            <person name="Bonito G."/>
        </authorList>
    </citation>
    <scope>NUCLEOTIDE SEQUENCE [LARGE SCALE GENOMIC DNA]</scope>
    <source>
        <strain evidence="1 2">Sb_GMNB300</strain>
    </source>
</reference>
<evidence type="ECO:0000313" key="1">
    <source>
        <dbReference type="EMBL" id="KAA8914325.1"/>
    </source>
</evidence>
<comment type="caution">
    <text evidence="1">The sequence shown here is derived from an EMBL/GenBank/DDBJ whole genome shotgun (WGS) entry which is preliminary data.</text>
</comment>
<protein>
    <submittedName>
        <fullName evidence="1">Uncharacterized protein</fullName>
    </submittedName>
</protein>
<dbReference type="InParanoid" id="A0A5J5FAY1"/>
<organism evidence="1 2">
    <name type="scientific">Sphaerosporella brunnea</name>
    <dbReference type="NCBI Taxonomy" id="1250544"/>
    <lineage>
        <taxon>Eukaryota</taxon>
        <taxon>Fungi</taxon>
        <taxon>Dikarya</taxon>
        <taxon>Ascomycota</taxon>
        <taxon>Pezizomycotina</taxon>
        <taxon>Pezizomycetes</taxon>
        <taxon>Pezizales</taxon>
        <taxon>Pyronemataceae</taxon>
        <taxon>Sphaerosporella</taxon>
    </lineage>
</organism>
<dbReference type="Proteomes" id="UP000326924">
    <property type="component" value="Unassembled WGS sequence"/>
</dbReference>
<accession>A0A5J5FAY1</accession>
<keyword evidence="2" id="KW-1185">Reference proteome</keyword>
<evidence type="ECO:0000313" key="2">
    <source>
        <dbReference type="Proteomes" id="UP000326924"/>
    </source>
</evidence>
<proteinExistence type="predicted"/>
<gene>
    <name evidence="1" type="ORF">FN846DRAFT_678635</name>
</gene>
<dbReference type="EMBL" id="VXIS01000007">
    <property type="protein sequence ID" value="KAA8914325.1"/>
    <property type="molecule type" value="Genomic_DNA"/>
</dbReference>
<name>A0A5J5FAY1_9PEZI</name>
<sequence>MKMRRRIEMRIQPLTGSTYQQNRTENGDATATAQQQAEAKEAKDKGKTRTKSGLLNTVPRCTLGGESRRLCRNRSTKKKGLANQAAARNWDASLVANRWFGLVVLKSQACGRYDVFQKQRKTITSRVSESKEKLQSGLRKRTNVHVMSAQPTATGFEESMTVRCILRGLPHKVWAHMSSETVKQNGSWDFRGPPYSSTTSRTLAAAAAAIVGGFSNLRTITIGNLWDGAGRDMQHEVYRGM</sequence>